<feature type="signal peptide" evidence="1">
    <location>
        <begin position="1"/>
        <end position="19"/>
    </location>
</feature>
<dbReference type="InterPro" id="IPR018673">
    <property type="entry name" value="DUF2141"/>
</dbReference>
<dbReference type="EMBL" id="JAMFLX010000001">
    <property type="protein sequence ID" value="MCL6268615.1"/>
    <property type="molecule type" value="Genomic_DNA"/>
</dbReference>
<gene>
    <name evidence="2" type="ORF">M3P05_01430</name>
</gene>
<accession>A0ABT0PBB8</accession>
<keyword evidence="3" id="KW-1185">Reference proteome</keyword>
<organism evidence="2 3">
    <name type="scientific">Parendozoicomonas callyspongiae</name>
    <dbReference type="NCBI Taxonomy" id="2942213"/>
    <lineage>
        <taxon>Bacteria</taxon>
        <taxon>Pseudomonadati</taxon>
        <taxon>Pseudomonadota</taxon>
        <taxon>Gammaproteobacteria</taxon>
        <taxon>Oceanospirillales</taxon>
        <taxon>Endozoicomonadaceae</taxon>
        <taxon>Parendozoicomonas</taxon>
    </lineage>
</organism>
<comment type="caution">
    <text evidence="2">The sequence shown here is derived from an EMBL/GenBank/DDBJ whole genome shotgun (WGS) entry which is preliminary data.</text>
</comment>
<evidence type="ECO:0000313" key="3">
    <source>
        <dbReference type="Proteomes" id="UP001203338"/>
    </source>
</evidence>
<sequence length="142" mass="15677">MFRHLALFVFACIPLSLQAAVLDIQLNDIKNSNGTVTLSLFDNASAFEQQVFPDAESSIVQKSKSGTMKFRFSNLRPGRYALMVHHDENKDGVLNMQGANPREGYAFSKGAGRKNIPNFSQASIEIKEGSNSESLSMIYLAK</sequence>
<feature type="chain" id="PRO_5045568940" evidence="1">
    <location>
        <begin position="20"/>
        <end position="142"/>
    </location>
</feature>
<evidence type="ECO:0000313" key="2">
    <source>
        <dbReference type="EMBL" id="MCL6268615.1"/>
    </source>
</evidence>
<reference evidence="2 3" key="1">
    <citation type="submission" date="2022-05" db="EMBL/GenBank/DDBJ databases">
        <authorList>
            <person name="Park J.-S."/>
        </authorList>
    </citation>
    <scope>NUCLEOTIDE SEQUENCE [LARGE SCALE GENOMIC DNA]</scope>
    <source>
        <strain evidence="2 3">2012CJ34-2</strain>
    </source>
</reference>
<protein>
    <submittedName>
        <fullName evidence="2">DUF2141 domain-containing protein</fullName>
    </submittedName>
</protein>
<keyword evidence="1" id="KW-0732">Signal</keyword>
<dbReference type="Proteomes" id="UP001203338">
    <property type="component" value="Unassembled WGS sequence"/>
</dbReference>
<evidence type="ECO:0000256" key="1">
    <source>
        <dbReference type="SAM" id="SignalP"/>
    </source>
</evidence>
<dbReference type="RefSeq" id="WP_249697446.1">
    <property type="nucleotide sequence ID" value="NZ_JAMFLX010000001.1"/>
</dbReference>
<proteinExistence type="predicted"/>
<dbReference type="Pfam" id="PF09912">
    <property type="entry name" value="DUF2141"/>
    <property type="match status" value="1"/>
</dbReference>
<name>A0ABT0PBB8_9GAMM</name>